<protein>
    <submittedName>
        <fullName evidence="1">Uncharacterized protein</fullName>
    </submittedName>
</protein>
<name>A0A0B2VTG9_TOXCA</name>
<dbReference type="Proteomes" id="UP000031036">
    <property type="component" value="Unassembled WGS sequence"/>
</dbReference>
<organism evidence="1 2">
    <name type="scientific">Toxocara canis</name>
    <name type="common">Canine roundworm</name>
    <dbReference type="NCBI Taxonomy" id="6265"/>
    <lineage>
        <taxon>Eukaryota</taxon>
        <taxon>Metazoa</taxon>
        <taxon>Ecdysozoa</taxon>
        <taxon>Nematoda</taxon>
        <taxon>Chromadorea</taxon>
        <taxon>Rhabditida</taxon>
        <taxon>Spirurina</taxon>
        <taxon>Ascaridomorpha</taxon>
        <taxon>Ascaridoidea</taxon>
        <taxon>Toxocaridae</taxon>
        <taxon>Toxocara</taxon>
    </lineage>
</organism>
<comment type="caution">
    <text evidence="1">The sequence shown here is derived from an EMBL/GenBank/DDBJ whole genome shotgun (WGS) entry which is preliminary data.</text>
</comment>
<feature type="non-terminal residue" evidence="1">
    <location>
        <position position="104"/>
    </location>
</feature>
<accession>A0A0B2VTG9</accession>
<evidence type="ECO:0000313" key="1">
    <source>
        <dbReference type="EMBL" id="KHN86821.1"/>
    </source>
</evidence>
<gene>
    <name evidence="1" type="ORF">Tcan_00565</name>
</gene>
<dbReference type="EMBL" id="JPKZ01000517">
    <property type="protein sequence ID" value="KHN86821.1"/>
    <property type="molecule type" value="Genomic_DNA"/>
</dbReference>
<reference evidence="1 2" key="1">
    <citation type="submission" date="2014-11" db="EMBL/GenBank/DDBJ databases">
        <title>Genetic blueprint of the zoonotic pathogen Toxocara canis.</title>
        <authorList>
            <person name="Zhu X.-Q."/>
            <person name="Korhonen P.K."/>
            <person name="Cai H."/>
            <person name="Young N.D."/>
            <person name="Nejsum P."/>
            <person name="von Samson-Himmelstjerna G."/>
            <person name="Boag P.R."/>
            <person name="Tan P."/>
            <person name="Li Q."/>
            <person name="Min J."/>
            <person name="Yang Y."/>
            <person name="Wang X."/>
            <person name="Fang X."/>
            <person name="Hall R.S."/>
            <person name="Hofmann A."/>
            <person name="Sternberg P.W."/>
            <person name="Jex A.R."/>
            <person name="Gasser R.B."/>
        </authorList>
    </citation>
    <scope>NUCLEOTIDE SEQUENCE [LARGE SCALE GENOMIC DNA]</scope>
    <source>
        <strain evidence="1">PN_DK_2014</strain>
    </source>
</reference>
<proteinExistence type="predicted"/>
<feature type="non-terminal residue" evidence="1">
    <location>
        <position position="1"/>
    </location>
</feature>
<evidence type="ECO:0000313" key="2">
    <source>
        <dbReference type="Proteomes" id="UP000031036"/>
    </source>
</evidence>
<dbReference type="AlphaFoldDB" id="A0A0B2VTG9"/>
<keyword evidence="2" id="KW-1185">Reference proteome</keyword>
<sequence length="104" mass="11974">ARTNLLKIILLLSEQSLGHTVQSAKRVQIFHFPFQHKLCLTTHFIAIAAMALELKLPNRQANIHTCSLINRYKRDCNALYNLTGFLTRLITVNEAVNARKKFRE</sequence>